<evidence type="ECO:0000313" key="2">
    <source>
        <dbReference type="EMBL" id="WMS19537.1"/>
    </source>
</evidence>
<dbReference type="InterPro" id="IPR018958">
    <property type="entry name" value="Knr4/Smi1-like_dom"/>
</dbReference>
<dbReference type="AlphaFoldDB" id="A0AB38YNJ6"/>
<dbReference type="Gene3D" id="3.40.1580.10">
    <property type="entry name" value="SMI1/KNR4-like"/>
    <property type="match status" value="1"/>
</dbReference>
<dbReference type="SUPFAM" id="SSF160631">
    <property type="entry name" value="SMI1/KNR4-like"/>
    <property type="match status" value="1"/>
</dbReference>
<evidence type="ECO:0000313" key="3">
    <source>
        <dbReference type="Proteomes" id="UP001228955"/>
    </source>
</evidence>
<evidence type="ECO:0000259" key="1">
    <source>
        <dbReference type="Pfam" id="PF09346"/>
    </source>
</evidence>
<dbReference type="RefSeq" id="WP_004694717.1">
    <property type="nucleotide sequence ID" value="NZ_CALLTU010000007.1"/>
</dbReference>
<proteinExistence type="predicted"/>
<dbReference type="Proteomes" id="UP001228955">
    <property type="component" value="Chromosome"/>
</dbReference>
<gene>
    <name evidence="2" type="ORF">RDV51_08900</name>
</gene>
<organism evidence="2 3">
    <name type="scientific">Veillonella parvula</name>
    <name type="common">Staphylococcus parvulus</name>
    <dbReference type="NCBI Taxonomy" id="29466"/>
    <lineage>
        <taxon>Bacteria</taxon>
        <taxon>Bacillati</taxon>
        <taxon>Bacillota</taxon>
        <taxon>Negativicutes</taxon>
        <taxon>Veillonellales</taxon>
        <taxon>Veillonellaceae</taxon>
        <taxon>Veillonella</taxon>
    </lineage>
</organism>
<reference evidence="2" key="1">
    <citation type="submission" date="2023-08" db="EMBL/GenBank/DDBJ databases">
        <title>Veillonella_parvula_DSM 2007_complete_genome_hifiasm_Zymo_Research_D6332.</title>
        <authorList>
            <person name="Damerum A."/>
        </authorList>
    </citation>
    <scope>NUCLEOTIDE SEQUENCE</scope>
    <source>
        <strain evidence="2">DSM 2007</strain>
    </source>
</reference>
<dbReference type="Pfam" id="PF09346">
    <property type="entry name" value="SMI1_KNR4"/>
    <property type="match status" value="1"/>
</dbReference>
<feature type="domain" description="Knr4/Smi1-like" evidence="1">
    <location>
        <begin position="3"/>
        <end position="138"/>
    </location>
</feature>
<sequence>MKELLSIEKNLNILFPQSYKNTLDKFKLFMEIEFKDYEIDLFNNNLLFDELNSFPRWNYMEYLVEINKKKQKEENIVQRHDSTEFVDSERVKKGFMFGTSSDGGRLYFDLNDNLSIWEYWLDDGSIGKVADTFDEILEYGKIIDFE</sequence>
<accession>A0AB38YNJ6</accession>
<name>A0AB38YNJ6_VEIPA</name>
<dbReference type="InterPro" id="IPR037883">
    <property type="entry name" value="Knr4/Smi1-like_sf"/>
</dbReference>
<dbReference type="EMBL" id="CP133463">
    <property type="protein sequence ID" value="WMS19537.1"/>
    <property type="molecule type" value="Genomic_DNA"/>
</dbReference>
<protein>
    <submittedName>
        <fullName evidence="2">SMI1/KNR4 family protein</fullName>
    </submittedName>
</protein>